<dbReference type="InterPro" id="IPR036179">
    <property type="entry name" value="Ig-like_dom_sf"/>
</dbReference>
<proteinExistence type="predicted"/>
<evidence type="ECO:0000313" key="8">
    <source>
        <dbReference type="EMBL" id="SBP06339.1"/>
    </source>
</evidence>
<dbReference type="InterPro" id="IPR013783">
    <property type="entry name" value="Ig-like_fold"/>
</dbReference>
<dbReference type="Gene3D" id="2.60.40.10">
    <property type="entry name" value="Immunoglobulins"/>
    <property type="match status" value="2"/>
</dbReference>
<evidence type="ECO:0000256" key="5">
    <source>
        <dbReference type="SAM" id="Phobius"/>
    </source>
</evidence>
<dbReference type="EMBL" id="HADW01004939">
    <property type="protein sequence ID" value="SBP06339.1"/>
    <property type="molecule type" value="Transcribed_RNA"/>
</dbReference>
<feature type="domain" description="Ig-like" evidence="7">
    <location>
        <begin position="121"/>
        <end position="204"/>
    </location>
</feature>
<keyword evidence="5" id="KW-0812">Transmembrane</keyword>
<dbReference type="SUPFAM" id="SSF48726">
    <property type="entry name" value="Immunoglobulin"/>
    <property type="match status" value="1"/>
</dbReference>
<accession>A0A1A7WLD8</accession>
<evidence type="ECO:0000256" key="6">
    <source>
        <dbReference type="SAM" id="SignalP"/>
    </source>
</evidence>
<evidence type="ECO:0000259" key="7">
    <source>
        <dbReference type="PROSITE" id="PS50835"/>
    </source>
</evidence>
<dbReference type="InterPro" id="IPR007110">
    <property type="entry name" value="Ig-like_dom"/>
</dbReference>
<dbReference type="EMBL" id="HADX01004596">
    <property type="protein sequence ID" value="SBP26828.1"/>
    <property type="molecule type" value="Transcribed_RNA"/>
</dbReference>
<keyword evidence="5" id="KW-1133">Transmembrane helix</keyword>
<dbReference type="GO" id="GO:0016020">
    <property type="term" value="C:membrane"/>
    <property type="evidence" value="ECO:0007669"/>
    <property type="project" value="UniProtKB-SubCell"/>
</dbReference>
<dbReference type="PANTHER" id="PTHR12080">
    <property type="entry name" value="SIGNALING LYMPHOCYTIC ACTIVATION MOLECULE"/>
    <property type="match status" value="1"/>
</dbReference>
<evidence type="ECO:0000256" key="2">
    <source>
        <dbReference type="ARBA" id="ARBA00022729"/>
    </source>
</evidence>
<dbReference type="InterPro" id="IPR015631">
    <property type="entry name" value="CD2/SLAM_rcpt"/>
</dbReference>
<keyword evidence="4" id="KW-0325">Glycoprotein</keyword>
<organism evidence="8">
    <name type="scientific">Iconisemion striatum</name>
    <dbReference type="NCBI Taxonomy" id="60296"/>
    <lineage>
        <taxon>Eukaryota</taxon>
        <taxon>Metazoa</taxon>
        <taxon>Chordata</taxon>
        <taxon>Craniata</taxon>
        <taxon>Vertebrata</taxon>
        <taxon>Euteleostomi</taxon>
        <taxon>Actinopterygii</taxon>
        <taxon>Neopterygii</taxon>
        <taxon>Teleostei</taxon>
        <taxon>Neoteleostei</taxon>
        <taxon>Acanthomorphata</taxon>
        <taxon>Ovalentaria</taxon>
        <taxon>Atherinomorphae</taxon>
        <taxon>Cyprinodontiformes</taxon>
        <taxon>Nothobranchiidae</taxon>
        <taxon>Iconisemion</taxon>
    </lineage>
</organism>
<keyword evidence="2 6" id="KW-0732">Signal</keyword>
<dbReference type="PROSITE" id="PS50835">
    <property type="entry name" value="IG_LIKE"/>
    <property type="match status" value="1"/>
</dbReference>
<comment type="subcellular location">
    <subcellularLocation>
        <location evidence="1">Membrane</location>
    </subcellularLocation>
</comment>
<evidence type="ECO:0000256" key="1">
    <source>
        <dbReference type="ARBA" id="ARBA00004370"/>
    </source>
</evidence>
<evidence type="ECO:0000256" key="3">
    <source>
        <dbReference type="ARBA" id="ARBA00023136"/>
    </source>
</evidence>
<gene>
    <name evidence="8" type="primary">Nfu_g_1_012155</name>
</gene>
<feature type="transmembrane region" description="Helical" evidence="5">
    <location>
        <begin position="218"/>
        <end position="241"/>
    </location>
</feature>
<name>A0A1A7WLD8_9TELE</name>
<dbReference type="AlphaFoldDB" id="A0A1A7WLD8"/>
<sequence length="273" mass="29749">MRAVALVLLAVLTVVQAQNSYQEEQFGVGVELVLRPVDPPNPITSITWKRNDDIVAELIQVGSEIEYFGVLKDRSKLDRTTGVLTISSMKKSDEGKFTVEINSKVQSVGFKVVEVQPVPEPEVILRPLTCSEAFTQCKLSCEPKGGSLSNAVPVQYFWTLGGKREPGIESKDINITNDEKTKAIKTFSCSIKNKISQKQSEQLDNPFNKKPGGTGGGLVAGIIVGVFALICLVLVVVGIIFREKIKPYLPCFGDYRQPGHEDLALNGAGESKP</sequence>
<protein>
    <recommendedName>
        <fullName evidence="7">Ig-like domain-containing protein</fullName>
    </recommendedName>
</protein>
<reference evidence="8" key="1">
    <citation type="submission" date="2016-05" db="EMBL/GenBank/DDBJ databases">
        <authorList>
            <person name="Lavstsen T."/>
            <person name="Jespersen J.S."/>
        </authorList>
    </citation>
    <scope>NUCLEOTIDE SEQUENCE</scope>
    <source>
        <tissue evidence="8">Brain</tissue>
    </source>
</reference>
<reference evidence="8" key="2">
    <citation type="submission" date="2016-06" db="EMBL/GenBank/DDBJ databases">
        <title>The genome of a short-lived fish provides insights into sex chromosome evolution and the genetic control of aging.</title>
        <authorList>
            <person name="Reichwald K."/>
            <person name="Felder M."/>
            <person name="Petzold A."/>
            <person name="Koch P."/>
            <person name="Groth M."/>
            <person name="Platzer M."/>
        </authorList>
    </citation>
    <scope>NUCLEOTIDE SEQUENCE</scope>
    <source>
        <tissue evidence="8">Brain</tissue>
    </source>
</reference>
<keyword evidence="3 5" id="KW-0472">Membrane</keyword>
<dbReference type="PANTHER" id="PTHR12080:SF125">
    <property type="entry name" value="CD48 ANTIGEN-LIKE"/>
    <property type="match status" value="1"/>
</dbReference>
<feature type="signal peptide" evidence="6">
    <location>
        <begin position="1"/>
        <end position="17"/>
    </location>
</feature>
<evidence type="ECO:0000256" key="4">
    <source>
        <dbReference type="ARBA" id="ARBA00023180"/>
    </source>
</evidence>
<feature type="chain" id="PRO_5015054378" description="Ig-like domain-containing protein" evidence="6">
    <location>
        <begin position="18"/>
        <end position="273"/>
    </location>
</feature>